<gene>
    <name evidence="1" type="ORF">RYX45_01500</name>
</gene>
<sequence length="91" mass="11002">MLRRYPSVSYFLEMPFQEAADIYFKAVEQEQDQKLWEMWLARYQHMDKDNFMSFEQFKINSKSQRSIKRSEEEVLEDADNILKSLKVKAPA</sequence>
<evidence type="ECO:0000313" key="1">
    <source>
        <dbReference type="EMBL" id="MDV2883838.1"/>
    </source>
</evidence>
<dbReference type="RefSeq" id="WP_323465681.1">
    <property type="nucleotide sequence ID" value="NZ_CP144224.1"/>
</dbReference>
<comment type="caution">
    <text evidence="1">The sequence shown here is derived from an EMBL/GenBank/DDBJ whole genome shotgun (WGS) entry which is preliminary data.</text>
</comment>
<dbReference type="AlphaFoldDB" id="A0AAJ2KU02"/>
<dbReference type="Proteomes" id="UP001285636">
    <property type="component" value="Unassembled WGS sequence"/>
</dbReference>
<proteinExistence type="predicted"/>
<accession>A0AAJ2KU02</accession>
<name>A0AAJ2KU02_ALKPS</name>
<reference evidence="1" key="1">
    <citation type="submission" date="2023-10" db="EMBL/GenBank/DDBJ databases">
        <title>Screening of Alkalihalophilus pseudofirmusBZ-TG-HK211 and Its Alleviation of Salt Stress on Rapeseed Growth.</title>
        <authorList>
            <person name="Zhao B."/>
            <person name="Guo T."/>
        </authorList>
    </citation>
    <scope>NUCLEOTIDE SEQUENCE</scope>
    <source>
        <strain evidence="1">BZ-TG-HK211</strain>
    </source>
</reference>
<evidence type="ECO:0000313" key="2">
    <source>
        <dbReference type="Proteomes" id="UP001285636"/>
    </source>
</evidence>
<organism evidence="1 2">
    <name type="scientific">Alkalihalophilus pseudofirmus</name>
    <name type="common">Bacillus pseudofirmus</name>
    <dbReference type="NCBI Taxonomy" id="79885"/>
    <lineage>
        <taxon>Bacteria</taxon>
        <taxon>Bacillati</taxon>
        <taxon>Bacillota</taxon>
        <taxon>Bacilli</taxon>
        <taxon>Bacillales</taxon>
        <taxon>Bacillaceae</taxon>
        <taxon>Alkalihalophilus</taxon>
    </lineage>
</organism>
<protein>
    <submittedName>
        <fullName evidence="1">Uncharacterized protein</fullName>
    </submittedName>
</protein>
<dbReference type="EMBL" id="JAWJAY010000001">
    <property type="protein sequence ID" value="MDV2883838.1"/>
    <property type="molecule type" value="Genomic_DNA"/>
</dbReference>